<dbReference type="Pfam" id="PF12399">
    <property type="entry name" value="BCA_ABC_TP_C"/>
    <property type="match status" value="1"/>
</dbReference>
<feature type="transmembrane region" description="Helical" evidence="9">
    <location>
        <begin position="612"/>
        <end position="630"/>
    </location>
</feature>
<keyword evidence="7 9" id="KW-1133">Transmembrane helix</keyword>
<feature type="transmembrane region" description="Helical" evidence="9">
    <location>
        <begin position="55"/>
        <end position="74"/>
    </location>
</feature>
<evidence type="ECO:0000256" key="7">
    <source>
        <dbReference type="ARBA" id="ARBA00022989"/>
    </source>
</evidence>
<dbReference type="CDD" id="cd06582">
    <property type="entry name" value="TM_PBP1_LivH_like"/>
    <property type="match status" value="1"/>
</dbReference>
<dbReference type="SMART" id="SM00382">
    <property type="entry name" value="AAA"/>
    <property type="match status" value="1"/>
</dbReference>
<feature type="transmembrane region" description="Helical" evidence="9">
    <location>
        <begin position="249"/>
        <end position="273"/>
    </location>
</feature>
<evidence type="ECO:0000256" key="8">
    <source>
        <dbReference type="ARBA" id="ARBA00023136"/>
    </source>
</evidence>
<dbReference type="PROSITE" id="PS50893">
    <property type="entry name" value="ABC_TRANSPORTER_2"/>
    <property type="match status" value="1"/>
</dbReference>
<feature type="transmembrane region" description="Helical" evidence="9">
    <location>
        <begin position="438"/>
        <end position="457"/>
    </location>
</feature>
<evidence type="ECO:0000256" key="9">
    <source>
        <dbReference type="SAM" id="Phobius"/>
    </source>
</evidence>
<feature type="domain" description="ABC transporter" evidence="10">
    <location>
        <begin position="687"/>
        <end position="932"/>
    </location>
</feature>
<dbReference type="Gene3D" id="3.40.50.300">
    <property type="entry name" value="P-loop containing nucleotide triphosphate hydrolases"/>
    <property type="match status" value="1"/>
</dbReference>
<accession>A0ABN1TYE4</accession>
<evidence type="ECO:0000256" key="3">
    <source>
        <dbReference type="ARBA" id="ARBA00022475"/>
    </source>
</evidence>
<feature type="transmembrane region" description="Helical" evidence="9">
    <location>
        <begin position="113"/>
        <end position="132"/>
    </location>
</feature>
<comment type="subcellular location">
    <subcellularLocation>
        <location evidence="1">Cell membrane</location>
        <topology evidence="1">Multi-pass membrane protein</topology>
    </subcellularLocation>
</comment>
<reference evidence="11 12" key="1">
    <citation type="journal article" date="2019" name="Int. J. Syst. Evol. Microbiol.">
        <title>The Global Catalogue of Microorganisms (GCM) 10K type strain sequencing project: providing services to taxonomists for standard genome sequencing and annotation.</title>
        <authorList>
            <consortium name="The Broad Institute Genomics Platform"/>
            <consortium name="The Broad Institute Genome Sequencing Center for Infectious Disease"/>
            <person name="Wu L."/>
            <person name="Ma J."/>
        </authorList>
    </citation>
    <scope>NUCLEOTIDE SEQUENCE [LARGE SCALE GENOMIC DNA]</scope>
    <source>
        <strain evidence="11 12">JCM 13008</strain>
    </source>
</reference>
<evidence type="ECO:0000256" key="2">
    <source>
        <dbReference type="ARBA" id="ARBA00022448"/>
    </source>
</evidence>
<dbReference type="InterPro" id="IPR003439">
    <property type="entry name" value="ABC_transporter-like_ATP-bd"/>
</dbReference>
<feature type="transmembrane region" description="Helical" evidence="9">
    <location>
        <begin position="80"/>
        <end position="101"/>
    </location>
</feature>
<protein>
    <recommendedName>
        <fullName evidence="10">ABC transporter domain-containing protein</fullName>
    </recommendedName>
</protein>
<evidence type="ECO:0000256" key="6">
    <source>
        <dbReference type="ARBA" id="ARBA00022840"/>
    </source>
</evidence>
<evidence type="ECO:0000256" key="4">
    <source>
        <dbReference type="ARBA" id="ARBA00022692"/>
    </source>
</evidence>
<feature type="transmembrane region" description="Helical" evidence="9">
    <location>
        <begin position="411"/>
        <end position="431"/>
    </location>
</feature>
<dbReference type="Pfam" id="PF00005">
    <property type="entry name" value="ABC_tran"/>
    <property type="match status" value="1"/>
</dbReference>
<evidence type="ECO:0000259" key="10">
    <source>
        <dbReference type="PROSITE" id="PS50893"/>
    </source>
</evidence>
<evidence type="ECO:0000256" key="1">
    <source>
        <dbReference type="ARBA" id="ARBA00004651"/>
    </source>
</evidence>
<keyword evidence="6" id="KW-0067">ATP-binding</keyword>
<keyword evidence="4 9" id="KW-0812">Transmembrane</keyword>
<dbReference type="InterPro" id="IPR001851">
    <property type="entry name" value="ABC_transp_permease"/>
</dbReference>
<dbReference type="SUPFAM" id="SSF52540">
    <property type="entry name" value="P-loop containing nucleoside triphosphate hydrolases"/>
    <property type="match status" value="1"/>
</dbReference>
<dbReference type="RefSeq" id="WP_343995672.1">
    <property type="nucleotide sequence ID" value="NZ_BAAALG010000011.1"/>
</dbReference>
<feature type="transmembrane region" description="Helical" evidence="9">
    <location>
        <begin position="362"/>
        <end position="382"/>
    </location>
</feature>
<keyword evidence="12" id="KW-1185">Reference proteome</keyword>
<dbReference type="InterPro" id="IPR032823">
    <property type="entry name" value="BCA_ABC_TP_C"/>
</dbReference>
<dbReference type="PANTHER" id="PTHR45772">
    <property type="entry name" value="CONSERVED COMPONENT OF ABC TRANSPORTER FOR NATURAL AMINO ACIDS-RELATED"/>
    <property type="match status" value="1"/>
</dbReference>
<dbReference type="Pfam" id="PF02653">
    <property type="entry name" value="BPD_transp_2"/>
    <property type="match status" value="2"/>
</dbReference>
<feature type="transmembrane region" description="Helical" evidence="9">
    <location>
        <begin position="211"/>
        <end position="229"/>
    </location>
</feature>
<evidence type="ECO:0000313" key="11">
    <source>
        <dbReference type="EMBL" id="GAA1108249.1"/>
    </source>
</evidence>
<dbReference type="InterPro" id="IPR027417">
    <property type="entry name" value="P-loop_NTPase"/>
</dbReference>
<dbReference type="InterPro" id="IPR051120">
    <property type="entry name" value="ABC_AA/LPS_Transport"/>
</dbReference>
<name>A0ABN1TYE4_9ACTN</name>
<feature type="transmembrane region" description="Helical" evidence="9">
    <location>
        <begin position="335"/>
        <end position="355"/>
    </location>
</feature>
<dbReference type="InterPro" id="IPR043428">
    <property type="entry name" value="LivM-like"/>
</dbReference>
<sequence length="966" mass="101469">MNALLTTLALTDERITWGGFDFGVDRLVIGLFAGLTYGLLAIGLVLVYRSSRFVNFAHGSVGAFGAAILALLANDWGLPYWPSFVLALAVAAALGAGIEWLVVRRLVGRPTMIGMIATLGLSQFILIFALIINSDGVNGFTFPRPPGLPEFTIGATNITTAHVAMVVFGPMLLVALALFLKRHRVGIAIRAASDDNDAALLNGIRAPRMATLAWGIAAAIAAFSAIMVTPTTAGQSMDTLGPDMLLKGLAGAVIARMTSIPIAVAASLGVGVLEQILLSNPDTRTMVPLALGLIIVIALLTQPALGRAVRERIGWQRIVMTPLPAEYRSLWAIRWFPRLMAALLIAIAVGIAYVITNATASALINVVGFALVGLSVGLLTGVSGQLSLGQFAYAGIGAAVSVHAVESTGSFVIGVGCGIAAAAVVAALVGIPAMRLQGLALAVSTLALALATSGWLLKLDSFLGFGVQPAKPEIFGYSVVLAVDYYLFALMMLIIAMWLVGNLRHSGFGRALQAVRDNEDAARAFTVRSRMRKLQIFALSGALAGLGGAVIGHGQTQLTVNSFPASASIDVVAIAVVGGLVLTGGPVLGALIIIGIPAIWSLDLYGQATLSIAWLLVVVMLPDGLGGIIAKIRDWWADGVARHAGIDVQRARHGSVDEAVSPLACTQRLEGLGSATVAQERSDGPILSVSGVSRRFGGVVAVDGVSFEATPGEIVGIIGPNGAGKTTLFEIIAGFTSPNQGQIVYDGVDVTKRSPEQRAQVGLVRSFQDAALFGTLTVHETLMLAQERAEPSQLWAAALGGRMAERRKSEMADELMERMALTPFARRTIAELSTGTRRVVELASLLALEPRVLLLDEPSAGIAQSESEPLGELLLGIRRELGTTMIVIEHDLPLLSHLCDRMLAMNLGRVIATGTPDEVREHPEVVRSYLGTDENAITRSAVRSRVDVGAVSTIIDPTDRPTQKIH</sequence>
<comment type="caution">
    <text evidence="11">The sequence shown here is derived from an EMBL/GenBank/DDBJ whole genome shotgun (WGS) entry which is preliminary data.</text>
</comment>
<keyword evidence="2" id="KW-0813">Transport</keyword>
<feature type="transmembrane region" description="Helical" evidence="9">
    <location>
        <begin position="572"/>
        <end position="600"/>
    </location>
</feature>
<feature type="transmembrane region" description="Helical" evidence="9">
    <location>
        <begin position="477"/>
        <end position="500"/>
    </location>
</feature>
<keyword evidence="5" id="KW-0547">Nucleotide-binding</keyword>
<evidence type="ECO:0000313" key="12">
    <source>
        <dbReference type="Proteomes" id="UP001501581"/>
    </source>
</evidence>
<feature type="transmembrane region" description="Helical" evidence="9">
    <location>
        <begin position="285"/>
        <end position="305"/>
    </location>
</feature>
<feature type="transmembrane region" description="Helical" evidence="9">
    <location>
        <begin position="152"/>
        <end position="180"/>
    </location>
</feature>
<feature type="transmembrane region" description="Helical" evidence="9">
    <location>
        <begin position="27"/>
        <end position="48"/>
    </location>
</feature>
<dbReference type="CDD" id="cd06581">
    <property type="entry name" value="TM_PBP1_LivM_like"/>
    <property type="match status" value="1"/>
</dbReference>
<proteinExistence type="predicted"/>
<gene>
    <name evidence="11" type="ORF">GCM10009668_30480</name>
</gene>
<dbReference type="Proteomes" id="UP001501581">
    <property type="component" value="Unassembled WGS sequence"/>
</dbReference>
<dbReference type="InterPro" id="IPR003593">
    <property type="entry name" value="AAA+_ATPase"/>
</dbReference>
<keyword evidence="8 9" id="KW-0472">Membrane</keyword>
<keyword evidence="3" id="KW-1003">Cell membrane</keyword>
<feature type="transmembrane region" description="Helical" evidence="9">
    <location>
        <begin position="534"/>
        <end position="552"/>
    </location>
</feature>
<dbReference type="CDD" id="cd03219">
    <property type="entry name" value="ABC_Mj1267_LivG_branched"/>
    <property type="match status" value="1"/>
</dbReference>
<evidence type="ECO:0000256" key="5">
    <source>
        <dbReference type="ARBA" id="ARBA00022741"/>
    </source>
</evidence>
<dbReference type="EMBL" id="BAAALG010000011">
    <property type="protein sequence ID" value="GAA1108249.1"/>
    <property type="molecule type" value="Genomic_DNA"/>
</dbReference>
<organism evidence="11 12">
    <name type="scientific">Nocardioides dubius</name>
    <dbReference type="NCBI Taxonomy" id="317019"/>
    <lineage>
        <taxon>Bacteria</taxon>
        <taxon>Bacillati</taxon>
        <taxon>Actinomycetota</taxon>
        <taxon>Actinomycetes</taxon>
        <taxon>Propionibacteriales</taxon>
        <taxon>Nocardioidaceae</taxon>
        <taxon>Nocardioides</taxon>
    </lineage>
</organism>